<dbReference type="GO" id="GO:0140359">
    <property type="term" value="F:ABC-type transporter activity"/>
    <property type="evidence" value="ECO:0007669"/>
    <property type="project" value="InterPro"/>
</dbReference>
<reference evidence="13 14" key="1">
    <citation type="submission" date="2016-03" db="EMBL/GenBank/DDBJ databases">
        <title>Mechanisms controlling the formation of the plant cell surface in tip-growing cells are functionally conserved among land plants.</title>
        <authorList>
            <person name="Honkanen S."/>
            <person name="Jones V.A."/>
            <person name="Morieri G."/>
            <person name="Champion C."/>
            <person name="Hetherington A.J."/>
            <person name="Kelly S."/>
            <person name="Saint-Marcoux D."/>
            <person name="Proust H."/>
            <person name="Prescott H."/>
            <person name="Dolan L."/>
        </authorList>
    </citation>
    <scope>NUCLEOTIDE SEQUENCE [LARGE SCALE GENOMIC DNA]</scope>
    <source>
        <strain evidence="14">cv. Tak-1 and cv. Tak-2</strain>
        <tissue evidence="13">Whole gametophyte</tissue>
    </source>
</reference>
<dbReference type="Pfam" id="PF19055">
    <property type="entry name" value="ABC2_membrane_7"/>
    <property type="match status" value="1"/>
</dbReference>
<evidence type="ECO:0000256" key="3">
    <source>
        <dbReference type="ARBA" id="ARBA00022448"/>
    </source>
</evidence>
<dbReference type="InterPro" id="IPR003593">
    <property type="entry name" value="AAA+_ATPase"/>
</dbReference>
<evidence type="ECO:0000313" key="13">
    <source>
        <dbReference type="EMBL" id="OAE22675.1"/>
    </source>
</evidence>
<evidence type="ECO:0000256" key="1">
    <source>
        <dbReference type="ARBA" id="ARBA00004141"/>
    </source>
</evidence>
<feature type="transmembrane region" description="Helical" evidence="10">
    <location>
        <begin position="540"/>
        <end position="564"/>
    </location>
</feature>
<name>A0A176VRM9_MARPO</name>
<evidence type="ECO:0000259" key="11">
    <source>
        <dbReference type="PROSITE" id="PS50893"/>
    </source>
</evidence>
<evidence type="ECO:0000256" key="4">
    <source>
        <dbReference type="ARBA" id="ARBA00022692"/>
    </source>
</evidence>
<dbReference type="FunFam" id="3.40.50.300:FF:000337">
    <property type="entry name" value="ABC transporter G family member 22"/>
    <property type="match status" value="1"/>
</dbReference>
<dbReference type="PANTHER" id="PTHR48041:SF111">
    <property type="entry name" value="ABC TRANSPORTER G FAMILY MEMBER 14"/>
    <property type="match status" value="1"/>
</dbReference>
<evidence type="ECO:0000256" key="9">
    <source>
        <dbReference type="SAM" id="MobiDB-lite"/>
    </source>
</evidence>
<keyword evidence="6" id="KW-0067">ATP-binding</keyword>
<gene>
    <name evidence="13" type="ORF">AXG93_2675s1080</name>
    <name evidence="12" type="ORF">Mp_6g05910</name>
</gene>
<dbReference type="PANTHER" id="PTHR48041">
    <property type="entry name" value="ABC TRANSPORTER G FAMILY MEMBER 28"/>
    <property type="match status" value="1"/>
</dbReference>
<evidence type="ECO:0000256" key="7">
    <source>
        <dbReference type="ARBA" id="ARBA00022989"/>
    </source>
</evidence>
<dbReference type="SUPFAM" id="SSF52540">
    <property type="entry name" value="P-loop containing nucleoside triphosphate hydrolases"/>
    <property type="match status" value="1"/>
</dbReference>
<dbReference type="InterPro" id="IPR003439">
    <property type="entry name" value="ABC_transporter-like_ATP-bd"/>
</dbReference>
<dbReference type="AlphaFoldDB" id="A0A176VRM9"/>
<dbReference type="PROSITE" id="PS50893">
    <property type="entry name" value="ABC_TRANSPORTER_2"/>
    <property type="match status" value="1"/>
</dbReference>
<proteinExistence type="inferred from homology"/>
<dbReference type="GO" id="GO:0005524">
    <property type="term" value="F:ATP binding"/>
    <property type="evidence" value="ECO:0007669"/>
    <property type="project" value="UniProtKB-KW"/>
</dbReference>
<keyword evidence="3" id="KW-0813">Transport</keyword>
<feature type="transmembrane region" description="Helical" evidence="10">
    <location>
        <begin position="508"/>
        <end position="534"/>
    </location>
</feature>
<feature type="domain" description="ABC transporter" evidence="11">
    <location>
        <begin position="70"/>
        <end position="329"/>
    </location>
</feature>
<dbReference type="Proteomes" id="UP001162541">
    <property type="component" value="Chromosome 6"/>
</dbReference>
<dbReference type="GO" id="GO:0016887">
    <property type="term" value="F:ATP hydrolysis activity"/>
    <property type="evidence" value="ECO:0007669"/>
    <property type="project" value="InterPro"/>
</dbReference>
<keyword evidence="5" id="KW-0547">Nucleotide-binding</keyword>
<protein>
    <recommendedName>
        <fullName evidence="11">ABC transporter domain-containing protein</fullName>
    </recommendedName>
</protein>
<dbReference type="Proteomes" id="UP000077202">
    <property type="component" value="Unassembled WGS sequence"/>
</dbReference>
<keyword evidence="8 10" id="KW-0472">Membrane</keyword>
<evidence type="ECO:0000256" key="2">
    <source>
        <dbReference type="ARBA" id="ARBA00005814"/>
    </source>
</evidence>
<keyword evidence="7 10" id="KW-1133">Transmembrane helix</keyword>
<evidence type="ECO:0000313" key="14">
    <source>
        <dbReference type="Proteomes" id="UP000077202"/>
    </source>
</evidence>
<dbReference type="SMART" id="SM00382">
    <property type="entry name" value="AAA"/>
    <property type="match status" value="1"/>
</dbReference>
<organism evidence="13 14">
    <name type="scientific">Marchantia polymorpha subsp. ruderalis</name>
    <dbReference type="NCBI Taxonomy" id="1480154"/>
    <lineage>
        <taxon>Eukaryota</taxon>
        <taxon>Viridiplantae</taxon>
        <taxon>Streptophyta</taxon>
        <taxon>Embryophyta</taxon>
        <taxon>Marchantiophyta</taxon>
        <taxon>Marchantiopsida</taxon>
        <taxon>Marchantiidae</taxon>
        <taxon>Marchantiales</taxon>
        <taxon>Marchantiaceae</taxon>
        <taxon>Marchantia</taxon>
    </lineage>
</organism>
<dbReference type="InterPro" id="IPR043926">
    <property type="entry name" value="ABCG_dom"/>
</dbReference>
<sequence length="677" mass="75631">MVAQEGEQVPVSRDAGGEEADYHESAREKNFGSIKNFSKENWTVDMETIPMDENGPVRKAQSERPLPINLKFEEVSYSVSLKPQTTWWDYKSWGSKMAHNAPDKVILHNIVGGVKPGEMLAMMGPSGSGKTTLLNILGGRGQGNLSGNILYNDMPYDKGMKRRTGFVTQDDVLYAHLTVKETLVYAALLRLPREFTKQEKIQRAEDVITELGLEKCKNTIIGGPFLRGVSGGEKKRVSIGHEMLIDPSLLLLDEPTSGLDSTIALKIIQTLQDLAKGGRTVITTIHQPSSIIFHMFDKLLLLSDGHILYYGHRSEAMSYFASVGFSPSYATNPADYLLDLANGIQHHIDPAGGEQSFSSHRKANKSEDILKTLREAYVSKQLSQTRASMARSTSITAEERRASREKVKWPSTWWEQFSVLTVRGMKERRHEVFAGLRIIQVFAISLVCGLLWWQSSADNIGDQAGLLFFVSTFWGFFPIFSSIFTFPTERQMLAKERASGMYRLTAYFFARTVGDLPLELVLPTLSITMIYWMSGLKATAGAFFCTLATVLFNVLVSQGMGLLLGAAMMDVKKATTLASVIMMTFQLAGGYFVTNTPAFIGWVKYISFTYYGFKLQLASQYSKDQTYACATGRCRIVDYPTVQQVGLDRMGIAVMAMMIMLFGFRFLAYMALRNMKK</sequence>
<dbReference type="InterPro" id="IPR027417">
    <property type="entry name" value="P-loop_NTPase"/>
</dbReference>
<reference evidence="15" key="3">
    <citation type="journal article" date="2020" name="Curr. Biol.">
        <title>Chromatin organization in early land plants reveals an ancestral association between H3K27me3, transposons, and constitutive heterochromatin.</title>
        <authorList>
            <person name="Montgomery S.A."/>
            <person name="Tanizawa Y."/>
            <person name="Galik B."/>
            <person name="Wang N."/>
            <person name="Ito T."/>
            <person name="Mochizuki T."/>
            <person name="Akimcheva S."/>
            <person name="Bowman J.L."/>
            <person name="Cognat V."/>
            <person name="Marechal-Drouard L."/>
            <person name="Ekker H."/>
            <person name="Hong S.F."/>
            <person name="Kohchi T."/>
            <person name="Lin S.S."/>
            <person name="Liu L.D."/>
            <person name="Nakamura Y."/>
            <person name="Valeeva L.R."/>
            <person name="Shakirov E.V."/>
            <person name="Shippen D.E."/>
            <person name="Wei W.L."/>
            <person name="Yagura M."/>
            <person name="Yamaoka S."/>
            <person name="Yamato K.T."/>
            <person name="Liu C."/>
            <person name="Berger F."/>
        </authorList>
    </citation>
    <scope>NUCLEOTIDE SEQUENCE [LARGE SCALE GENOMIC DNA]</scope>
    <source>
        <strain evidence="15">Tak-1</strain>
    </source>
</reference>
<evidence type="ECO:0000313" key="15">
    <source>
        <dbReference type="Proteomes" id="UP001162541"/>
    </source>
</evidence>
<feature type="region of interest" description="Disordered" evidence="9">
    <location>
        <begin position="1"/>
        <end position="30"/>
    </location>
</feature>
<feature type="transmembrane region" description="Helical" evidence="10">
    <location>
        <begin position="650"/>
        <end position="672"/>
    </location>
</feature>
<keyword evidence="4 10" id="KW-0812">Transmembrane</keyword>
<keyword evidence="14" id="KW-1185">Reference proteome</keyword>
<evidence type="ECO:0000256" key="6">
    <source>
        <dbReference type="ARBA" id="ARBA00022840"/>
    </source>
</evidence>
<comment type="subcellular location">
    <subcellularLocation>
        <location evidence="1">Membrane</location>
        <topology evidence="1">Multi-pass membrane protein</topology>
    </subcellularLocation>
</comment>
<feature type="transmembrane region" description="Helical" evidence="10">
    <location>
        <begin position="465"/>
        <end position="487"/>
    </location>
</feature>
<reference evidence="12" key="2">
    <citation type="journal article" date="2019" name="Curr. Biol.">
        <title>Chromatin organization in early land plants reveals an ancestral association between H3K27me3, transposons, and constitutive heterochromatin.</title>
        <authorList>
            <person name="Montgomery S.A."/>
            <person name="Tanizawa Y."/>
            <person name="Galik B."/>
            <person name="Wang N."/>
            <person name="Ito T."/>
            <person name="Mochizuki T."/>
            <person name="Akimcheva S."/>
            <person name="Bowman J."/>
            <person name="Cognat V."/>
            <person name="Drouard L."/>
            <person name="Ekker H."/>
            <person name="Houng S."/>
            <person name="Kohchi T."/>
            <person name="Lin S."/>
            <person name="Liu L.D."/>
            <person name="Nakamura Y."/>
            <person name="Valeeva L.R."/>
            <person name="Shakirov E.V."/>
            <person name="Shippen D.E."/>
            <person name="Wei W."/>
            <person name="Yagura M."/>
            <person name="Yamaoka S."/>
            <person name="Yamato K.T."/>
            <person name="Liu C."/>
            <person name="Berger F."/>
        </authorList>
    </citation>
    <scope>NUCLEOTIDE SEQUENCE [LARGE SCALE GENOMIC DNA]</scope>
    <source>
        <strain evidence="12">Tak-1</strain>
    </source>
</reference>
<dbReference type="Gene3D" id="3.40.50.300">
    <property type="entry name" value="P-loop containing nucleotide triphosphate hydrolases"/>
    <property type="match status" value="1"/>
</dbReference>
<dbReference type="GO" id="GO:0016020">
    <property type="term" value="C:membrane"/>
    <property type="evidence" value="ECO:0007669"/>
    <property type="project" value="UniProtKB-SubCell"/>
</dbReference>
<feature type="compositionally biased region" description="Basic and acidic residues" evidence="9">
    <location>
        <begin position="20"/>
        <end position="30"/>
    </location>
</feature>
<evidence type="ECO:0000256" key="5">
    <source>
        <dbReference type="ARBA" id="ARBA00022741"/>
    </source>
</evidence>
<accession>A0A176VRM9</accession>
<evidence type="ECO:0000256" key="10">
    <source>
        <dbReference type="SAM" id="Phobius"/>
    </source>
</evidence>
<dbReference type="InterPro" id="IPR050352">
    <property type="entry name" value="ABCG_transporters"/>
</dbReference>
<dbReference type="EMBL" id="LVLJ01003083">
    <property type="protein sequence ID" value="OAE22675.1"/>
    <property type="molecule type" value="Genomic_DNA"/>
</dbReference>
<comment type="similarity">
    <text evidence="2">Belongs to the ABC transporter superfamily. ABCG family. Eye pigment precursor importer (TC 3.A.1.204) subfamily.</text>
</comment>
<dbReference type="InterPro" id="IPR013525">
    <property type="entry name" value="ABC2_TM"/>
</dbReference>
<dbReference type="Pfam" id="PF00005">
    <property type="entry name" value="ABC_tran"/>
    <property type="match status" value="1"/>
</dbReference>
<dbReference type="Pfam" id="PF01061">
    <property type="entry name" value="ABC2_membrane"/>
    <property type="match status" value="1"/>
</dbReference>
<evidence type="ECO:0000313" key="12">
    <source>
        <dbReference type="EMBL" id="BBN13734.1"/>
    </source>
</evidence>
<evidence type="ECO:0000256" key="8">
    <source>
        <dbReference type="ARBA" id="ARBA00023136"/>
    </source>
</evidence>
<dbReference type="EMBL" id="AP019871">
    <property type="protein sequence ID" value="BBN13734.1"/>
    <property type="molecule type" value="Genomic_DNA"/>
</dbReference>
<feature type="transmembrane region" description="Helical" evidence="10">
    <location>
        <begin position="432"/>
        <end position="453"/>
    </location>
</feature>